<dbReference type="EMBL" id="JARK01001403">
    <property type="protein sequence ID" value="EYC08073.1"/>
    <property type="molecule type" value="Genomic_DNA"/>
</dbReference>
<protein>
    <submittedName>
        <fullName evidence="2">Uncharacterized protein</fullName>
    </submittedName>
</protein>
<accession>A0A016U0E9</accession>
<dbReference type="Proteomes" id="UP000024635">
    <property type="component" value="Unassembled WGS sequence"/>
</dbReference>
<organism evidence="2 3">
    <name type="scientific">Ancylostoma ceylanicum</name>
    <dbReference type="NCBI Taxonomy" id="53326"/>
    <lineage>
        <taxon>Eukaryota</taxon>
        <taxon>Metazoa</taxon>
        <taxon>Ecdysozoa</taxon>
        <taxon>Nematoda</taxon>
        <taxon>Chromadorea</taxon>
        <taxon>Rhabditida</taxon>
        <taxon>Rhabditina</taxon>
        <taxon>Rhabditomorpha</taxon>
        <taxon>Strongyloidea</taxon>
        <taxon>Ancylostomatidae</taxon>
        <taxon>Ancylostomatinae</taxon>
        <taxon>Ancylostoma</taxon>
    </lineage>
</organism>
<name>A0A016U0E9_9BILA</name>
<comment type="caution">
    <text evidence="2">The sequence shown here is derived from an EMBL/GenBank/DDBJ whole genome shotgun (WGS) entry which is preliminary data.</text>
</comment>
<proteinExistence type="predicted"/>
<keyword evidence="3" id="KW-1185">Reference proteome</keyword>
<evidence type="ECO:0000313" key="3">
    <source>
        <dbReference type="Proteomes" id="UP000024635"/>
    </source>
</evidence>
<gene>
    <name evidence="2" type="primary">Acey_s0067.g104</name>
    <name evidence="2" type="ORF">Y032_0067g104</name>
</gene>
<feature type="region of interest" description="Disordered" evidence="1">
    <location>
        <begin position="1"/>
        <end position="20"/>
    </location>
</feature>
<sequence>MCGFIAGNRESTADRPRTVAPPWEETSEWVSYGAGRSYCWGRLVGRRVLDGVHPTAFSKVDSFLQCIADRMLNTLSDTSRRSSDISSECSLDYGNTSAMPSGAEYDLHVVTSPLL</sequence>
<dbReference type="AlphaFoldDB" id="A0A016U0E9"/>
<evidence type="ECO:0000256" key="1">
    <source>
        <dbReference type="SAM" id="MobiDB-lite"/>
    </source>
</evidence>
<reference evidence="3" key="1">
    <citation type="journal article" date="2015" name="Nat. Genet.">
        <title>The genome and transcriptome of the zoonotic hookworm Ancylostoma ceylanicum identify infection-specific gene families.</title>
        <authorList>
            <person name="Schwarz E.M."/>
            <person name="Hu Y."/>
            <person name="Antoshechkin I."/>
            <person name="Miller M.M."/>
            <person name="Sternberg P.W."/>
            <person name="Aroian R.V."/>
        </authorList>
    </citation>
    <scope>NUCLEOTIDE SEQUENCE</scope>
    <source>
        <strain evidence="3">HY135</strain>
    </source>
</reference>
<evidence type="ECO:0000313" key="2">
    <source>
        <dbReference type="EMBL" id="EYC08073.1"/>
    </source>
</evidence>